<evidence type="ECO:0000313" key="4">
    <source>
        <dbReference type="Proteomes" id="UP001145021"/>
    </source>
</evidence>
<protein>
    <submittedName>
        <fullName evidence="3">Uncharacterized protein</fullName>
    </submittedName>
</protein>
<comment type="caution">
    <text evidence="3">The sequence shown here is derived from an EMBL/GenBank/DDBJ whole genome shotgun (WGS) entry which is preliminary data.</text>
</comment>
<feature type="region of interest" description="Disordered" evidence="2">
    <location>
        <begin position="814"/>
        <end position="836"/>
    </location>
</feature>
<keyword evidence="1" id="KW-0175">Coiled coil</keyword>
<feature type="region of interest" description="Disordered" evidence="2">
    <location>
        <begin position="645"/>
        <end position="697"/>
    </location>
</feature>
<feature type="compositionally biased region" description="Polar residues" evidence="2">
    <location>
        <begin position="567"/>
        <end position="585"/>
    </location>
</feature>
<dbReference type="EMBL" id="JANBOH010000430">
    <property type="protein sequence ID" value="KAJ1642307.1"/>
    <property type="molecule type" value="Genomic_DNA"/>
</dbReference>
<feature type="compositionally biased region" description="Polar residues" evidence="2">
    <location>
        <begin position="34"/>
        <end position="43"/>
    </location>
</feature>
<feature type="coiled-coil region" evidence="1">
    <location>
        <begin position="490"/>
        <end position="559"/>
    </location>
</feature>
<feature type="compositionally biased region" description="Basic and acidic residues" evidence="2">
    <location>
        <begin position="773"/>
        <end position="801"/>
    </location>
</feature>
<feature type="region of interest" description="Disordered" evidence="2">
    <location>
        <begin position="128"/>
        <end position="162"/>
    </location>
</feature>
<dbReference type="Proteomes" id="UP001145021">
    <property type="component" value="Unassembled WGS sequence"/>
</dbReference>
<feature type="compositionally biased region" description="Polar residues" evidence="2">
    <location>
        <begin position="820"/>
        <end position="832"/>
    </location>
</feature>
<gene>
    <name evidence="3" type="ORF">LPJ64_005840</name>
</gene>
<reference evidence="3" key="1">
    <citation type="submission" date="2022-07" db="EMBL/GenBank/DDBJ databases">
        <title>Phylogenomic reconstructions and comparative analyses of Kickxellomycotina fungi.</title>
        <authorList>
            <person name="Reynolds N.K."/>
            <person name="Stajich J.E."/>
            <person name="Barry K."/>
            <person name="Grigoriev I.V."/>
            <person name="Crous P."/>
            <person name="Smith M.E."/>
        </authorList>
    </citation>
    <scope>NUCLEOTIDE SEQUENCE</scope>
    <source>
        <strain evidence="3">NBRC 105413</strain>
    </source>
</reference>
<evidence type="ECO:0000313" key="3">
    <source>
        <dbReference type="EMBL" id="KAJ1642307.1"/>
    </source>
</evidence>
<feature type="coiled-coil region" evidence="1">
    <location>
        <begin position="95"/>
        <end position="122"/>
    </location>
</feature>
<organism evidence="3 4">
    <name type="scientific">Coemansia asiatica</name>
    <dbReference type="NCBI Taxonomy" id="1052880"/>
    <lineage>
        <taxon>Eukaryota</taxon>
        <taxon>Fungi</taxon>
        <taxon>Fungi incertae sedis</taxon>
        <taxon>Zoopagomycota</taxon>
        <taxon>Kickxellomycotina</taxon>
        <taxon>Kickxellomycetes</taxon>
        <taxon>Kickxellales</taxon>
        <taxon>Kickxellaceae</taxon>
        <taxon>Coemansia</taxon>
    </lineage>
</organism>
<evidence type="ECO:0000256" key="2">
    <source>
        <dbReference type="SAM" id="MobiDB-lite"/>
    </source>
</evidence>
<feature type="region of interest" description="Disordered" evidence="2">
    <location>
        <begin position="1"/>
        <end position="55"/>
    </location>
</feature>
<proteinExistence type="predicted"/>
<feature type="region of interest" description="Disordered" evidence="2">
    <location>
        <begin position="264"/>
        <end position="283"/>
    </location>
</feature>
<feature type="region of interest" description="Disordered" evidence="2">
    <location>
        <begin position="559"/>
        <end position="617"/>
    </location>
</feature>
<accession>A0A9W8CHR9</accession>
<name>A0A9W8CHR9_9FUNG</name>
<sequence length="860" mass="96104">MATPTRKSSHGANLSAPLKTPVGKVLQRVEELTPQRQQHQQRSPGFLSPFSSPALRRLDEGALRDRLRDAYQMLKEKERNLFLAATVGQELVDANQQLQDSYDRVRKELMQSQSKLKELEDQPFSRLHGRRKSMMATQQMASKEDIDDGKGTLADTSESAAASDSEKQWVKLHVQPVKAQLQLAQERTDELLAEREELAAEVYSLRQENAAALRRAGDAMSSADDAQKRLERLEEEKLRLHQELDDQRAFWTKRWADLEQERKLGAQAESSSQQAAERQAEDAAARIRAEKRADDMQIRCTALQAELELLRSQMQRMEEERVNEWEPMRGRWLSCEEALQELQETHQSTCDALAQAETRLAELDRSNELSDPIKHKTEKTSTSLLGELDYQRHKAVSQQRALAQEHVVLKRAYARSLNTQSRMKQQVARLTQLAATGANEARMKRLEAALGEAECQQQALLWASMEHRRPSDIDIAAMATGSDMQGTALVTALRARLRQMVAERDQSQRELRTAHLLRANEIQRTRDIEREAAEAESKLRRALSELSATKMEYESLRRAVKSDSRLGKSQNASRQQQPTADTASLETRIPERKRTISGLDQKALNSDHGRSDPMSLNFVINGDAANAKDSSPSKLSPEIMEDNLLGETSSLPSAPSLKRRRSRVDDPVSSAIDQQTRPAVSGKEAASDGSVHSAASPRQLPEIYEAADRGLKTWLSTMGAAHASVAIADGIAEAAKGKADVIVDPASTTADMSASRSAAENHFAKVNSNFKGKNKESDKESDRESDRENGRENDRGKVDKADVAVSKTTNADVHEHGMVQTPSYVPTGNINNKKNRESMAVDEIYINSRMSQKPMECNNQ</sequence>
<feature type="region of interest" description="Disordered" evidence="2">
    <location>
        <begin position="763"/>
        <end position="801"/>
    </location>
</feature>
<dbReference type="AlphaFoldDB" id="A0A9W8CHR9"/>
<feature type="compositionally biased region" description="Low complexity" evidence="2">
    <location>
        <begin position="266"/>
        <end position="277"/>
    </location>
</feature>
<keyword evidence="4" id="KW-1185">Reference proteome</keyword>
<evidence type="ECO:0000256" key="1">
    <source>
        <dbReference type="SAM" id="Coils"/>
    </source>
</evidence>